<feature type="chain" id="PRO_5040168345" evidence="2">
    <location>
        <begin position="20"/>
        <end position="131"/>
    </location>
</feature>
<organism evidence="3 4">
    <name type="scientific">Pleuronectes platessa</name>
    <name type="common">European plaice</name>
    <dbReference type="NCBI Taxonomy" id="8262"/>
    <lineage>
        <taxon>Eukaryota</taxon>
        <taxon>Metazoa</taxon>
        <taxon>Chordata</taxon>
        <taxon>Craniata</taxon>
        <taxon>Vertebrata</taxon>
        <taxon>Euteleostomi</taxon>
        <taxon>Actinopterygii</taxon>
        <taxon>Neopterygii</taxon>
        <taxon>Teleostei</taxon>
        <taxon>Neoteleostei</taxon>
        <taxon>Acanthomorphata</taxon>
        <taxon>Carangaria</taxon>
        <taxon>Pleuronectiformes</taxon>
        <taxon>Pleuronectoidei</taxon>
        <taxon>Pleuronectidae</taxon>
        <taxon>Pleuronectes</taxon>
    </lineage>
</organism>
<feature type="region of interest" description="Disordered" evidence="1">
    <location>
        <begin position="74"/>
        <end position="112"/>
    </location>
</feature>
<reference evidence="3" key="1">
    <citation type="submission" date="2020-03" db="EMBL/GenBank/DDBJ databases">
        <authorList>
            <person name="Weist P."/>
        </authorList>
    </citation>
    <scope>NUCLEOTIDE SEQUENCE</scope>
</reference>
<dbReference type="AlphaFoldDB" id="A0A9N7YP24"/>
<dbReference type="EMBL" id="CADEAL010002225">
    <property type="protein sequence ID" value="CAB1439061.1"/>
    <property type="molecule type" value="Genomic_DNA"/>
</dbReference>
<proteinExistence type="predicted"/>
<feature type="signal peptide" evidence="2">
    <location>
        <begin position="1"/>
        <end position="19"/>
    </location>
</feature>
<gene>
    <name evidence="3" type="ORF">PLEPLA_LOCUS26905</name>
</gene>
<name>A0A9N7YP24_PLEPL</name>
<accession>A0A9N7YP24</accession>
<protein>
    <submittedName>
        <fullName evidence="3">Uncharacterized protein</fullName>
    </submittedName>
</protein>
<evidence type="ECO:0000313" key="3">
    <source>
        <dbReference type="EMBL" id="CAB1439061.1"/>
    </source>
</evidence>
<dbReference type="Proteomes" id="UP001153269">
    <property type="component" value="Unassembled WGS sequence"/>
</dbReference>
<comment type="caution">
    <text evidence="3">The sequence shown here is derived from an EMBL/GenBank/DDBJ whole genome shotgun (WGS) entry which is preliminary data.</text>
</comment>
<sequence length="131" mass="13895">MKQDLCLLLLLVLGLTVDMQTSVWQSVVARVQHSAWLGVRVRLLVGVRAAVIPASRAGSVPELLESFHLLEPTAHGPTTLPSSTLSPAEATKEGRGGGQSNTSSLKVREEEAGGRFGSAGDALTWFIMFGL</sequence>
<keyword evidence="4" id="KW-1185">Reference proteome</keyword>
<keyword evidence="2" id="KW-0732">Signal</keyword>
<evidence type="ECO:0000256" key="1">
    <source>
        <dbReference type="SAM" id="MobiDB-lite"/>
    </source>
</evidence>
<evidence type="ECO:0000256" key="2">
    <source>
        <dbReference type="SAM" id="SignalP"/>
    </source>
</evidence>
<evidence type="ECO:0000313" key="4">
    <source>
        <dbReference type="Proteomes" id="UP001153269"/>
    </source>
</evidence>